<reference evidence="12" key="1">
    <citation type="submission" date="2016-06" db="UniProtKB">
        <authorList>
            <consortium name="WormBaseParasite"/>
        </authorList>
    </citation>
    <scope>IDENTIFICATION</scope>
</reference>
<keyword evidence="7" id="KW-0175">Coiled coil</keyword>
<dbReference type="Proteomes" id="UP000275846">
    <property type="component" value="Unassembled WGS sequence"/>
</dbReference>
<feature type="region of interest" description="Disordered" evidence="8">
    <location>
        <begin position="438"/>
        <end position="594"/>
    </location>
</feature>
<feature type="compositionally biased region" description="Pro residues" evidence="8">
    <location>
        <begin position="522"/>
        <end position="537"/>
    </location>
</feature>
<dbReference type="SUPFAM" id="SSF57667">
    <property type="entry name" value="beta-beta-alpha zinc fingers"/>
    <property type="match status" value="1"/>
</dbReference>
<evidence type="ECO:0000256" key="4">
    <source>
        <dbReference type="ARBA" id="ARBA00023187"/>
    </source>
</evidence>
<dbReference type="GO" id="GO:0016556">
    <property type="term" value="P:mRNA modification"/>
    <property type="evidence" value="ECO:0007669"/>
    <property type="project" value="InterPro"/>
</dbReference>
<keyword evidence="5" id="KW-0539">Nucleus</keyword>
<dbReference type="Pfam" id="PF17098">
    <property type="entry name" value="Wtap"/>
    <property type="match status" value="1"/>
</dbReference>
<feature type="region of interest" description="Disordered" evidence="8">
    <location>
        <begin position="1"/>
        <end position="34"/>
    </location>
</feature>
<dbReference type="PROSITE" id="PS50157">
    <property type="entry name" value="ZINC_FINGER_C2H2_2"/>
    <property type="match status" value="2"/>
</dbReference>
<proteinExistence type="inferred from homology"/>
<reference evidence="10 11" key="2">
    <citation type="submission" date="2018-11" db="EMBL/GenBank/DDBJ databases">
        <authorList>
            <consortium name="Pathogen Informatics"/>
        </authorList>
    </citation>
    <scope>NUCLEOTIDE SEQUENCE [LARGE SCALE GENOMIC DNA]</scope>
    <source>
        <strain evidence="10 11">NST_G2</strain>
    </source>
</reference>
<evidence type="ECO:0000256" key="5">
    <source>
        <dbReference type="ARBA" id="ARBA00023242"/>
    </source>
</evidence>
<dbReference type="GO" id="GO:0005634">
    <property type="term" value="C:nucleus"/>
    <property type="evidence" value="ECO:0007669"/>
    <property type="project" value="UniProtKB-SubCell"/>
</dbReference>
<dbReference type="GO" id="GO:0008380">
    <property type="term" value="P:RNA splicing"/>
    <property type="evidence" value="ECO:0007669"/>
    <property type="project" value="UniProtKB-KW"/>
</dbReference>
<keyword evidence="11" id="KW-1185">Reference proteome</keyword>
<protein>
    <submittedName>
        <fullName evidence="12">C2H2-type domain-containing protein</fullName>
    </submittedName>
</protein>
<dbReference type="WBParaSite" id="SSLN_0000907901-mRNA-1">
    <property type="protein sequence ID" value="SSLN_0000907901-mRNA-1"/>
    <property type="gene ID" value="SSLN_0000907901"/>
</dbReference>
<dbReference type="InterPro" id="IPR036236">
    <property type="entry name" value="Znf_C2H2_sf"/>
</dbReference>
<dbReference type="GO" id="GO:0006397">
    <property type="term" value="P:mRNA processing"/>
    <property type="evidence" value="ECO:0007669"/>
    <property type="project" value="UniProtKB-KW"/>
</dbReference>
<dbReference type="SMART" id="SM00355">
    <property type="entry name" value="ZnF_C2H2"/>
    <property type="match status" value="2"/>
</dbReference>
<organism evidence="12">
    <name type="scientific">Schistocephalus solidus</name>
    <name type="common">Tapeworm</name>
    <dbReference type="NCBI Taxonomy" id="70667"/>
    <lineage>
        <taxon>Eukaryota</taxon>
        <taxon>Metazoa</taxon>
        <taxon>Spiralia</taxon>
        <taxon>Lophotrochozoa</taxon>
        <taxon>Platyhelminthes</taxon>
        <taxon>Cestoda</taxon>
        <taxon>Eucestoda</taxon>
        <taxon>Diphyllobothriidea</taxon>
        <taxon>Diphyllobothriidae</taxon>
        <taxon>Schistocephalus</taxon>
    </lineage>
</organism>
<evidence type="ECO:0000259" key="9">
    <source>
        <dbReference type="PROSITE" id="PS50157"/>
    </source>
</evidence>
<dbReference type="PANTHER" id="PTHR15217">
    <property type="entry name" value="WILMS' TUMOR 1-ASSOCIATING PROTEIN"/>
    <property type="match status" value="1"/>
</dbReference>
<dbReference type="OrthoDB" id="3366661at2759"/>
<dbReference type="InterPro" id="IPR013087">
    <property type="entry name" value="Znf_C2H2_type"/>
</dbReference>
<dbReference type="Gene3D" id="3.30.160.60">
    <property type="entry name" value="Classic Zinc Finger"/>
    <property type="match status" value="1"/>
</dbReference>
<feature type="compositionally biased region" description="Polar residues" evidence="8">
    <location>
        <begin position="21"/>
        <end position="32"/>
    </location>
</feature>
<keyword evidence="3" id="KW-0507">mRNA processing</keyword>
<evidence type="ECO:0000256" key="2">
    <source>
        <dbReference type="ARBA" id="ARBA00010313"/>
    </source>
</evidence>
<dbReference type="GO" id="GO:0000381">
    <property type="term" value="P:regulation of alternative mRNA splicing, via spliceosome"/>
    <property type="evidence" value="ECO:0007669"/>
    <property type="project" value="InterPro"/>
</dbReference>
<keyword evidence="6" id="KW-0863">Zinc-finger</keyword>
<dbReference type="InterPro" id="IPR033757">
    <property type="entry name" value="WTAP"/>
</dbReference>
<keyword evidence="6" id="KW-0479">Metal-binding</keyword>
<evidence type="ECO:0000256" key="3">
    <source>
        <dbReference type="ARBA" id="ARBA00022664"/>
    </source>
</evidence>
<feature type="coiled-coil region" evidence="7">
    <location>
        <begin position="300"/>
        <end position="370"/>
    </location>
</feature>
<feature type="domain" description="C2H2-type" evidence="9">
    <location>
        <begin position="278"/>
        <end position="305"/>
    </location>
</feature>
<gene>
    <name evidence="10" type="ORF">SSLN_LOCUS8742</name>
</gene>
<feature type="compositionally biased region" description="Low complexity" evidence="8">
    <location>
        <begin position="490"/>
        <end position="505"/>
    </location>
</feature>
<dbReference type="GO" id="GO:0008270">
    <property type="term" value="F:zinc ion binding"/>
    <property type="evidence" value="ECO:0007669"/>
    <property type="project" value="UniProtKB-KW"/>
</dbReference>
<evidence type="ECO:0000313" key="12">
    <source>
        <dbReference type="WBParaSite" id="SSLN_0000907901-mRNA-1"/>
    </source>
</evidence>
<comment type="subcellular location">
    <subcellularLocation>
        <location evidence="1">Nucleus</location>
    </subcellularLocation>
</comment>
<dbReference type="EMBL" id="UYSU01034825">
    <property type="protein sequence ID" value="VDL95127.1"/>
    <property type="molecule type" value="Genomic_DNA"/>
</dbReference>
<comment type="similarity">
    <text evidence="2">Belongs to the fl(2)d family.</text>
</comment>
<name>A0A183SWZ4_SCHSO</name>
<evidence type="ECO:0000313" key="10">
    <source>
        <dbReference type="EMBL" id="VDL95127.1"/>
    </source>
</evidence>
<dbReference type="PANTHER" id="PTHR15217:SF0">
    <property type="entry name" value="PRE-MRNA-SPLICING REGULATOR WTAP"/>
    <property type="match status" value="1"/>
</dbReference>
<dbReference type="PROSITE" id="PS00028">
    <property type="entry name" value="ZINC_FINGER_C2H2_1"/>
    <property type="match status" value="2"/>
</dbReference>
<accession>A0A183SWZ4</accession>
<dbReference type="AlphaFoldDB" id="A0A183SWZ4"/>
<evidence type="ECO:0000256" key="8">
    <source>
        <dbReference type="SAM" id="MobiDB-lite"/>
    </source>
</evidence>
<sequence length="594" mass="64715">VPSPRRTTSDRDSSPSAPSYFLSNQPDTTNPTPRVRSLLPLKRSYASANIEVPLAPTTSTSTDYLFNQQRVQTLGSSSTSAIPTLGSLSGGASSIRRAGPLHLIDPTRPDSNVEDDFARVRLDPSVELILSRIKRSLRASEAQITANQTELQRFKFTQDSEPVPGAPTHSRNRRLHYPRAFTHRMGLFGHIRIHDSGIHSNVDNTDTSCTPSAPAILTATATLTTINDIPPASTDFSCPHCARNFNSHIGLVGHLRIHRTEAGEPVPGAPTYSRRARLHCPHCSRTFTHHMGLLEHMRLHDNLRQNGKRIMNRIRVLESENEELARQRESGRPARLNCLIALRQDFIARVKKTNENLESLVEESEAETEVFTSTLVVLQQQLGLARTTIEVLGAALGAIEPVKCLELFSRANWPLPECLSHLVTETVATAPATDGVAEATKLRSPSPHSPFLPGVASPTLPAEDEAPDSDTPLPCQEPKMEGEVEEKEQQTTMTETTPAPLLTEMSSGQVDVSKISESPEASPLPPSPSPSPPPVSQPPVSVFSSDIASESAGPGTEMPPATISPSLVTVRPPINELPPPSPYCRDPRILRHRT</sequence>
<evidence type="ECO:0000256" key="6">
    <source>
        <dbReference type="PROSITE-ProRule" id="PRU00042"/>
    </source>
</evidence>
<keyword evidence="4" id="KW-0508">mRNA splicing</keyword>
<evidence type="ECO:0000313" key="11">
    <source>
        <dbReference type="Proteomes" id="UP000275846"/>
    </source>
</evidence>
<evidence type="ECO:0000256" key="7">
    <source>
        <dbReference type="SAM" id="Coils"/>
    </source>
</evidence>
<evidence type="ECO:0000256" key="1">
    <source>
        <dbReference type="ARBA" id="ARBA00004123"/>
    </source>
</evidence>
<dbReference type="STRING" id="70667.A0A183SWZ4"/>
<feature type="compositionally biased region" description="Basic and acidic residues" evidence="8">
    <location>
        <begin position="585"/>
        <end position="594"/>
    </location>
</feature>
<keyword evidence="6" id="KW-0862">Zinc</keyword>
<feature type="domain" description="C2H2-type" evidence="9">
    <location>
        <begin position="236"/>
        <end position="263"/>
    </location>
</feature>